<reference evidence="1" key="1">
    <citation type="journal article" date="2021" name="PeerJ">
        <title>Extensive microbial diversity within the chicken gut microbiome revealed by metagenomics and culture.</title>
        <authorList>
            <person name="Gilroy R."/>
            <person name="Ravi A."/>
            <person name="Getino M."/>
            <person name="Pursley I."/>
            <person name="Horton D.L."/>
            <person name="Alikhan N.F."/>
            <person name="Baker D."/>
            <person name="Gharbi K."/>
            <person name="Hall N."/>
            <person name="Watson M."/>
            <person name="Adriaenssens E.M."/>
            <person name="Foster-Nyarko E."/>
            <person name="Jarju S."/>
            <person name="Secka A."/>
            <person name="Antonio M."/>
            <person name="Oren A."/>
            <person name="Chaudhuri R.R."/>
            <person name="La Ragione R."/>
            <person name="Hildebrand F."/>
            <person name="Pallen M.J."/>
        </authorList>
    </citation>
    <scope>NUCLEOTIDE SEQUENCE</scope>
    <source>
        <strain evidence="1">F6-686</strain>
    </source>
</reference>
<gene>
    <name evidence="1" type="ORF">H9806_07345</name>
</gene>
<dbReference type="Proteomes" id="UP000823844">
    <property type="component" value="Unassembled WGS sequence"/>
</dbReference>
<organism evidence="1 2">
    <name type="scientific">Candidatus Lactobacillus pullistercoris</name>
    <dbReference type="NCBI Taxonomy" id="2838636"/>
    <lineage>
        <taxon>Bacteria</taxon>
        <taxon>Bacillati</taxon>
        <taxon>Bacillota</taxon>
        <taxon>Bacilli</taxon>
        <taxon>Lactobacillales</taxon>
        <taxon>Lactobacillaceae</taxon>
        <taxon>Lactobacillus</taxon>
    </lineage>
</organism>
<evidence type="ECO:0008006" key="3">
    <source>
        <dbReference type="Google" id="ProtNLM"/>
    </source>
</evidence>
<accession>A0A9E2NUB2</accession>
<sequence length="143" mass="16480">MTKRGNHTRAANRVAKVIAKYSTGKSDLERVDKAAYYVSLFADRDWYTMKGRYYDKAYGVFIAKEFSCAGIADALQKVLHYMGFKAKHVNKNKFTHQWCTLKMDGHRGYADGQAGFANYGRYFTKKNQMILTPSNSIYFKKLN</sequence>
<evidence type="ECO:0000313" key="1">
    <source>
        <dbReference type="EMBL" id="MBU3828920.1"/>
    </source>
</evidence>
<name>A0A9E2NUB2_9LACO</name>
<dbReference type="EMBL" id="JAHLFT010000094">
    <property type="protein sequence ID" value="MBU3828920.1"/>
    <property type="molecule type" value="Genomic_DNA"/>
</dbReference>
<proteinExistence type="predicted"/>
<comment type="caution">
    <text evidence="1">The sequence shown here is derived from an EMBL/GenBank/DDBJ whole genome shotgun (WGS) entry which is preliminary data.</text>
</comment>
<dbReference type="AlphaFoldDB" id="A0A9E2NUB2"/>
<reference evidence="1" key="2">
    <citation type="submission" date="2021-04" db="EMBL/GenBank/DDBJ databases">
        <authorList>
            <person name="Gilroy R."/>
        </authorList>
    </citation>
    <scope>NUCLEOTIDE SEQUENCE</scope>
    <source>
        <strain evidence="1">F6-686</strain>
    </source>
</reference>
<evidence type="ECO:0000313" key="2">
    <source>
        <dbReference type="Proteomes" id="UP000823844"/>
    </source>
</evidence>
<protein>
    <recommendedName>
        <fullName evidence="3">Transglutaminase-like domain-containing protein</fullName>
    </recommendedName>
</protein>